<evidence type="ECO:0000313" key="2">
    <source>
        <dbReference type="Proteomes" id="UP000298663"/>
    </source>
</evidence>
<evidence type="ECO:0000313" key="1">
    <source>
        <dbReference type="EMBL" id="TKR95225.1"/>
    </source>
</evidence>
<dbReference type="AlphaFoldDB" id="A0A4V6A6K1"/>
<proteinExistence type="predicted"/>
<sequence>MFNLNVGHKIRRLIETYTVLFCQEQWLLRKNRRILIPESVLPTLWVNVWFSSVFSELDLILAPTVDSSDLI</sequence>
<reference evidence="1 2" key="1">
    <citation type="journal article" date="2015" name="Genome Biol.">
        <title>Comparative genomics of Steinernema reveals deeply conserved gene regulatory networks.</title>
        <authorList>
            <person name="Dillman A.R."/>
            <person name="Macchietto M."/>
            <person name="Porter C.F."/>
            <person name="Rogers A."/>
            <person name="Williams B."/>
            <person name="Antoshechkin I."/>
            <person name="Lee M.M."/>
            <person name="Goodwin Z."/>
            <person name="Lu X."/>
            <person name="Lewis E.E."/>
            <person name="Goodrich-Blair H."/>
            <person name="Stock S.P."/>
            <person name="Adams B.J."/>
            <person name="Sternberg P.W."/>
            <person name="Mortazavi A."/>
        </authorList>
    </citation>
    <scope>NUCLEOTIDE SEQUENCE [LARGE SCALE GENOMIC DNA]</scope>
    <source>
        <strain evidence="1 2">ALL</strain>
    </source>
</reference>
<name>A0A4V6A6K1_STECR</name>
<gene>
    <name evidence="1" type="ORF">L596_009422</name>
</gene>
<accession>A0A4V6A6K1</accession>
<reference evidence="1 2" key="2">
    <citation type="journal article" date="2019" name="G3 (Bethesda)">
        <title>Hybrid Assembly of the Genome of the Entomopathogenic Nematode Steinernema carpocapsae Identifies the X-Chromosome.</title>
        <authorList>
            <person name="Serra L."/>
            <person name="Macchietto M."/>
            <person name="Macias-Munoz A."/>
            <person name="McGill C.J."/>
            <person name="Rodriguez I.M."/>
            <person name="Rodriguez B."/>
            <person name="Murad R."/>
            <person name="Mortazavi A."/>
        </authorList>
    </citation>
    <scope>NUCLEOTIDE SEQUENCE [LARGE SCALE GENOMIC DNA]</scope>
    <source>
        <strain evidence="1 2">ALL</strain>
    </source>
</reference>
<dbReference type="Proteomes" id="UP000298663">
    <property type="component" value="Unassembled WGS sequence"/>
</dbReference>
<keyword evidence="2" id="KW-1185">Reference proteome</keyword>
<dbReference type="EMBL" id="AZBU02000002">
    <property type="protein sequence ID" value="TKR95225.1"/>
    <property type="molecule type" value="Genomic_DNA"/>
</dbReference>
<protein>
    <submittedName>
        <fullName evidence="1">Uncharacterized protein</fullName>
    </submittedName>
</protein>
<comment type="caution">
    <text evidence="1">The sequence shown here is derived from an EMBL/GenBank/DDBJ whole genome shotgun (WGS) entry which is preliminary data.</text>
</comment>
<organism evidence="1 2">
    <name type="scientific">Steinernema carpocapsae</name>
    <name type="common">Entomopathogenic nematode</name>
    <dbReference type="NCBI Taxonomy" id="34508"/>
    <lineage>
        <taxon>Eukaryota</taxon>
        <taxon>Metazoa</taxon>
        <taxon>Ecdysozoa</taxon>
        <taxon>Nematoda</taxon>
        <taxon>Chromadorea</taxon>
        <taxon>Rhabditida</taxon>
        <taxon>Tylenchina</taxon>
        <taxon>Panagrolaimomorpha</taxon>
        <taxon>Strongyloidoidea</taxon>
        <taxon>Steinernematidae</taxon>
        <taxon>Steinernema</taxon>
    </lineage>
</organism>